<dbReference type="EMBL" id="CP111027">
    <property type="protein sequence ID" value="WAR29375.1"/>
    <property type="molecule type" value="Genomic_DNA"/>
</dbReference>
<name>A0ABY7G4K3_MYAAR</name>
<dbReference type="Proteomes" id="UP001164746">
    <property type="component" value="Chromosome 16"/>
</dbReference>
<proteinExistence type="predicted"/>
<dbReference type="Gene3D" id="1.20.58.390">
    <property type="entry name" value="Neurotransmitter-gated ion-channel transmembrane domain"/>
    <property type="match status" value="1"/>
</dbReference>
<dbReference type="InterPro" id="IPR038050">
    <property type="entry name" value="Neuro_actylchol_rec"/>
</dbReference>
<gene>
    <name evidence="2" type="ORF">MAR_002943</name>
</gene>
<keyword evidence="1" id="KW-0472">Membrane</keyword>
<keyword evidence="1" id="KW-1133">Transmembrane helix</keyword>
<feature type="transmembrane region" description="Helical" evidence="1">
    <location>
        <begin position="20"/>
        <end position="40"/>
    </location>
</feature>
<organism evidence="2 3">
    <name type="scientific">Mya arenaria</name>
    <name type="common">Soft-shell clam</name>
    <dbReference type="NCBI Taxonomy" id="6604"/>
    <lineage>
        <taxon>Eukaryota</taxon>
        <taxon>Metazoa</taxon>
        <taxon>Spiralia</taxon>
        <taxon>Lophotrochozoa</taxon>
        <taxon>Mollusca</taxon>
        <taxon>Bivalvia</taxon>
        <taxon>Autobranchia</taxon>
        <taxon>Heteroconchia</taxon>
        <taxon>Euheterodonta</taxon>
        <taxon>Imparidentia</taxon>
        <taxon>Neoheterodontei</taxon>
        <taxon>Myida</taxon>
        <taxon>Myoidea</taxon>
        <taxon>Myidae</taxon>
        <taxon>Mya</taxon>
    </lineage>
</organism>
<keyword evidence="3" id="KW-1185">Reference proteome</keyword>
<evidence type="ECO:0000313" key="2">
    <source>
        <dbReference type="EMBL" id="WAR29375.1"/>
    </source>
</evidence>
<reference evidence="2" key="1">
    <citation type="submission" date="2022-11" db="EMBL/GenBank/DDBJ databases">
        <title>Centuries of genome instability and evolution in soft-shell clam transmissible cancer (bioRxiv).</title>
        <authorList>
            <person name="Hart S.F.M."/>
            <person name="Yonemitsu M.A."/>
            <person name="Giersch R.M."/>
            <person name="Beal B.F."/>
            <person name="Arriagada G."/>
            <person name="Davis B.W."/>
            <person name="Ostrander E.A."/>
            <person name="Goff S.P."/>
            <person name="Metzger M.J."/>
        </authorList>
    </citation>
    <scope>NUCLEOTIDE SEQUENCE</scope>
    <source>
        <strain evidence="2">MELC-2E11</strain>
        <tissue evidence="2">Siphon/mantle</tissue>
    </source>
</reference>
<feature type="transmembrane region" description="Helical" evidence="1">
    <location>
        <begin position="52"/>
        <end position="72"/>
    </location>
</feature>
<sequence length="127" mass="14785">MVSTSSLPKIPYLTHLDRFIIGNMSFNWLVCVWHGILSQLQERDNIAEIDSYAFYTLTAVFVLFQLIIWIIIIARRAKRLYAVDIIEKAYQEKALSLMGSSWKNDRRARKMRLNMRNKIDAAGTFAV</sequence>
<protein>
    <submittedName>
        <fullName evidence="2">Uncharacterized protein</fullName>
    </submittedName>
</protein>
<evidence type="ECO:0000313" key="3">
    <source>
        <dbReference type="Proteomes" id="UP001164746"/>
    </source>
</evidence>
<accession>A0ABY7G4K3</accession>
<evidence type="ECO:0000256" key="1">
    <source>
        <dbReference type="SAM" id="Phobius"/>
    </source>
</evidence>
<keyword evidence="1" id="KW-0812">Transmembrane</keyword>